<gene>
    <name evidence="3" type="primary">Mo01609</name>
    <name evidence="3" type="ORF">E5Q_01609</name>
</gene>
<feature type="compositionally biased region" description="Polar residues" evidence="1">
    <location>
        <begin position="692"/>
        <end position="708"/>
    </location>
</feature>
<feature type="compositionally biased region" description="Polar residues" evidence="1">
    <location>
        <begin position="838"/>
        <end position="847"/>
    </location>
</feature>
<feature type="compositionally biased region" description="Polar residues" evidence="1">
    <location>
        <begin position="443"/>
        <end position="453"/>
    </location>
</feature>
<reference evidence="3 4" key="2">
    <citation type="journal article" date="2012" name="Open Biol.">
        <title>Characteristics of nucleosomes and linker DNA regions on the genome of the basidiomycete Mixia osmundae revealed by mono- and dinucleosome mapping.</title>
        <authorList>
            <person name="Nishida H."/>
            <person name="Kondo S."/>
            <person name="Matsumoto T."/>
            <person name="Suzuki Y."/>
            <person name="Yoshikawa H."/>
            <person name="Taylor T.D."/>
            <person name="Sugiyama J."/>
        </authorList>
    </citation>
    <scope>NUCLEOTIDE SEQUENCE [LARGE SCALE GENOMIC DNA]</scope>
    <source>
        <strain evidence="4">CBS 9802 / IAM 14324 / JCM 22182 / KY 12970</strain>
    </source>
</reference>
<feature type="region of interest" description="Disordered" evidence="1">
    <location>
        <begin position="275"/>
        <end position="462"/>
    </location>
</feature>
<evidence type="ECO:0000313" key="3">
    <source>
        <dbReference type="EMBL" id="GAA94954.1"/>
    </source>
</evidence>
<feature type="compositionally biased region" description="Low complexity" evidence="1">
    <location>
        <begin position="866"/>
        <end position="877"/>
    </location>
</feature>
<feature type="compositionally biased region" description="Basic and acidic residues" evidence="1">
    <location>
        <begin position="343"/>
        <end position="367"/>
    </location>
</feature>
<feature type="compositionally biased region" description="Basic and acidic residues" evidence="1">
    <location>
        <begin position="1603"/>
        <end position="1613"/>
    </location>
</feature>
<dbReference type="PROSITE" id="PS50020">
    <property type="entry name" value="WW_DOMAIN_2"/>
    <property type="match status" value="1"/>
</dbReference>
<dbReference type="InterPro" id="IPR001202">
    <property type="entry name" value="WW_dom"/>
</dbReference>
<feature type="compositionally biased region" description="Polar residues" evidence="1">
    <location>
        <begin position="738"/>
        <end position="756"/>
    </location>
</feature>
<keyword evidence="4" id="KW-1185">Reference proteome</keyword>
<feature type="compositionally biased region" description="Low complexity" evidence="1">
    <location>
        <begin position="959"/>
        <end position="969"/>
    </location>
</feature>
<feature type="compositionally biased region" description="Basic and acidic residues" evidence="1">
    <location>
        <begin position="1268"/>
        <end position="1285"/>
    </location>
</feature>
<feature type="compositionally biased region" description="Basic and acidic residues" evidence="1">
    <location>
        <begin position="943"/>
        <end position="956"/>
    </location>
</feature>
<feature type="compositionally biased region" description="Polar residues" evidence="1">
    <location>
        <begin position="71"/>
        <end position="105"/>
    </location>
</feature>
<feature type="compositionally biased region" description="Basic and acidic residues" evidence="1">
    <location>
        <begin position="818"/>
        <end position="835"/>
    </location>
</feature>
<feature type="domain" description="WW" evidence="2">
    <location>
        <begin position="190"/>
        <end position="223"/>
    </location>
</feature>
<feature type="compositionally biased region" description="Low complexity" evidence="1">
    <location>
        <begin position="51"/>
        <end position="66"/>
    </location>
</feature>
<feature type="compositionally biased region" description="Polar residues" evidence="1">
    <location>
        <begin position="1459"/>
        <end position="1471"/>
    </location>
</feature>
<accession>G7DWJ4</accession>
<evidence type="ECO:0000256" key="1">
    <source>
        <dbReference type="SAM" id="MobiDB-lite"/>
    </source>
</evidence>
<feature type="compositionally biased region" description="Low complexity" evidence="1">
    <location>
        <begin position="1506"/>
        <end position="1515"/>
    </location>
</feature>
<feature type="compositionally biased region" description="Polar residues" evidence="1">
    <location>
        <begin position="1571"/>
        <end position="1583"/>
    </location>
</feature>
<sequence length="1669" mass="179921">MMLDEEEETLDYGPGLADTDGEEEEDEDDVISLGEHEADDVPAPAIEEDASPSAARETKAAASKAAYVRPTRSSARQAEASTSASTSNDRQDSPTRSTRSSARLRQTSDDSAAVSEATQSVAKSRRQSKTTKEPTPTSVTRPRTRQQSSSDANANQSELEAVQSTGPAEPEIPTRKTKSLSPATSGKPKLDLVPGWIARTSREGKVYYLHKATRKSQWHLPTETDTQRILNELEKPSPETSQAAEVEPKLEAAAVPAVATKASYSGRRKGRDISIAAESEIAPAPAIAGPSSPKATTQEASKSASKTNDWMSERSSSEDLVMIEQAQPQSQIGVSRQQAVDVGKADAMKQETRKTEMDFLQPIERKQPPPKFEPTPEEQAALTGQQPNAPAVQKHSYERPAQRNGRQPTDASRRLSPVQTTDQRSPLFRTDRHVGSRAYLAHSQRSPSMSTVNLPPGEGAPVMAQAPTEAALLAQAGGDRGGVDTDAAVVSPTLSPTVRAARTAREILDDLSNKMRAAAAEEELMHRDATPPPVPMPDNDVDANIPGNPPLENFGRGSPRQAMLEQQVSNPDVAKELGDAQLATAMQEWGAEDATAAAVPSVPSHTSAGLTPPEPSAPAAIVDAWSTPIQLTAPKAVPNQLGHSQIPQTYEKRESASGSERGSYNGRADPGKRHGYDRREAGRESYRRPDSRSSVIRESAPSSVSTAISAAAETRWGPRVNAAVPSGQRSNEYRSFDGRSNSAAGYQQRNPIQGSYHQRGALIDQHSSTAESSSAPHPAGVISTEAEAEWSVPIISAPQSDGRGERANQRDGQSGRDAAPRSYERRGESYSKEEQVASLRSSGTTRAPDSVASRSAAGYVDRTKPSPSGASAASYSSRESRQSREHYGMRNTSDKQDMGRNHAEPAASPAERGAWSASRVPASQVRNLNQAEDAQRRQSYGSARHEQQPRVHREPEAAPPADEAAALEEWSAPVSVPSQRNNSSAVSYNGRQPGYARDIHNTHRNPGDNIRDAYTRNSSRDIAGAGPSMRGPSDTGWGLKSSTPRSDEPAAYSRPSERAADTSKTEDRHSAYDRPRTSRAPSPSLYDRAPSPKSSGQRNDHDVRGSALQAALAERGEPPVKATPSAPTTTSRRTDEWSKTREAQRGSLESFNRAVNGHNQRSSMPERENRPARPDTAPSHVKDDWANFMNSGASRNKQDRRETRQSSPAPSTAPSSNALGGMHPARAAMLGMTTPMPSAAGRYDSPRRSGYAPAMTRQADDTQASARLAERHETQQRYDRGDRASDASQAATPAGIPAWERRKQPNEGSAAWPAPIGSASTRPYGSSMSSNERHQRSPEPDFSNKRNRPVQTMPEDDVKLSQPQSNAVPGIHPSRLALLSTGQRPQISNSTGWERPGWNRKNSEPNPPNDQKNGWGNRNTSDTVQGAANSGRDDAMPPPQGPVRNDHSGWSSPVKPTLQPASQASTSQNEYGWSRRPPTSGDPSTKASFSRRAEPVGLAEQSRPVALAPSPLPSARQPMEQPKRAQSPIAGVSVDQARDQLSELDPKQRDGVGNVRTDTRWGPRAPKIAQDDTTAPETSSSGWSDRLGPAPDRKRRANSPRDAQSDDRSKPIDAENLSNAATLLDRLGPAGAATDQARSKRRRGNNDRRNTPPPQTKPLVLRVHGRAGR</sequence>
<feature type="compositionally biased region" description="Polar residues" evidence="1">
    <location>
        <begin position="976"/>
        <end position="990"/>
    </location>
</feature>
<organism evidence="3 4">
    <name type="scientific">Mixia osmundae (strain CBS 9802 / IAM 14324 / JCM 22182 / KY 12970)</name>
    <dbReference type="NCBI Taxonomy" id="764103"/>
    <lineage>
        <taxon>Eukaryota</taxon>
        <taxon>Fungi</taxon>
        <taxon>Dikarya</taxon>
        <taxon>Basidiomycota</taxon>
        <taxon>Pucciniomycotina</taxon>
        <taxon>Mixiomycetes</taxon>
        <taxon>Mixiales</taxon>
        <taxon>Mixiaceae</taxon>
        <taxon>Mixia</taxon>
    </lineage>
</organism>
<evidence type="ECO:0000259" key="2">
    <source>
        <dbReference type="PROSITE" id="PS50020"/>
    </source>
</evidence>
<dbReference type="PROSITE" id="PS01159">
    <property type="entry name" value="WW_DOMAIN_1"/>
    <property type="match status" value="1"/>
</dbReference>
<dbReference type="HOGENOM" id="CLU_241864_0_0_1"/>
<dbReference type="SMART" id="SM00456">
    <property type="entry name" value="WW"/>
    <property type="match status" value="1"/>
</dbReference>
<feature type="region of interest" description="Disordered" evidence="1">
    <location>
        <begin position="1"/>
        <end position="192"/>
    </location>
</feature>
<feature type="compositionally biased region" description="Basic and acidic residues" evidence="1">
    <location>
        <begin position="1536"/>
        <end position="1550"/>
    </location>
</feature>
<feature type="compositionally biased region" description="Basic and acidic residues" evidence="1">
    <location>
        <begin position="669"/>
        <end position="691"/>
    </location>
</feature>
<feature type="compositionally biased region" description="Polar residues" evidence="1">
    <location>
        <begin position="1318"/>
        <end position="1330"/>
    </location>
</feature>
<feature type="compositionally biased region" description="Low complexity" evidence="1">
    <location>
        <begin position="134"/>
        <end position="157"/>
    </location>
</feature>
<feature type="compositionally biased region" description="Polar residues" evidence="1">
    <location>
        <begin position="294"/>
        <end position="310"/>
    </location>
</feature>
<feature type="compositionally biased region" description="Basic and acidic residues" evidence="1">
    <location>
        <begin position="1164"/>
        <end position="1173"/>
    </location>
</feature>
<dbReference type="Pfam" id="PF00397">
    <property type="entry name" value="WW"/>
    <property type="match status" value="1"/>
</dbReference>
<feature type="compositionally biased region" description="Polar residues" evidence="1">
    <location>
        <begin position="1380"/>
        <end position="1392"/>
    </location>
</feature>
<evidence type="ECO:0000313" key="4">
    <source>
        <dbReference type="Proteomes" id="UP000009131"/>
    </source>
</evidence>
<protein>
    <recommendedName>
        <fullName evidence="2">WW domain-containing protein</fullName>
    </recommendedName>
</protein>
<comment type="caution">
    <text evidence="3">The sequence shown here is derived from an EMBL/GenBank/DDBJ whole genome shotgun (WGS) entry which is preliminary data.</text>
</comment>
<feature type="compositionally biased region" description="Basic and acidic residues" evidence="1">
    <location>
        <begin position="1055"/>
        <end position="1076"/>
    </location>
</feature>
<feature type="compositionally biased region" description="Basic and acidic residues" evidence="1">
    <location>
        <begin position="878"/>
        <end position="903"/>
    </location>
</feature>
<name>G7DWJ4_MIXOS</name>
<feature type="compositionally biased region" description="Polar residues" evidence="1">
    <location>
        <begin position="326"/>
        <end position="338"/>
    </location>
</feature>
<dbReference type="SUPFAM" id="SSF51045">
    <property type="entry name" value="WW domain"/>
    <property type="match status" value="1"/>
</dbReference>
<feature type="compositionally biased region" description="Basic and acidic residues" evidence="1">
    <location>
        <begin position="997"/>
        <end position="1014"/>
    </location>
</feature>
<dbReference type="CDD" id="cd00201">
    <property type="entry name" value="WW"/>
    <property type="match status" value="1"/>
</dbReference>
<feature type="compositionally biased region" description="Low complexity" evidence="1">
    <location>
        <begin position="1206"/>
        <end position="1218"/>
    </location>
</feature>
<feature type="compositionally biased region" description="Acidic residues" evidence="1">
    <location>
        <begin position="19"/>
        <end position="30"/>
    </location>
</feature>
<dbReference type="EMBL" id="BABT02000052">
    <property type="protein sequence ID" value="GAA94954.1"/>
    <property type="molecule type" value="Genomic_DNA"/>
</dbReference>
<dbReference type="Gene3D" id="2.20.70.10">
    <property type="match status" value="1"/>
</dbReference>
<reference evidence="3 4" key="1">
    <citation type="journal article" date="2011" name="J. Gen. Appl. Microbiol.">
        <title>Draft genome sequencing of the enigmatic basidiomycete Mixia osmundae.</title>
        <authorList>
            <person name="Nishida H."/>
            <person name="Nagatsuka Y."/>
            <person name="Sugiyama J."/>
        </authorList>
    </citation>
    <scope>NUCLEOTIDE SEQUENCE [LARGE SCALE GENOMIC DNA]</scope>
    <source>
        <strain evidence="4">CBS 9802 / IAM 14324 / JCM 22182 / KY 12970</strain>
    </source>
</reference>
<feature type="compositionally biased region" description="Polar residues" evidence="1">
    <location>
        <begin position="924"/>
        <end position="941"/>
    </location>
</feature>
<proteinExistence type="predicted"/>
<feature type="compositionally biased region" description="Basic and acidic residues" evidence="1">
    <location>
        <begin position="1132"/>
        <end position="1144"/>
    </location>
</feature>
<dbReference type="Proteomes" id="UP000009131">
    <property type="component" value="Unassembled WGS sequence"/>
</dbReference>
<feature type="compositionally biased region" description="Low complexity" evidence="1">
    <location>
        <begin position="1122"/>
        <end position="1131"/>
    </location>
</feature>
<feature type="compositionally biased region" description="Basic and acidic residues" evidence="1">
    <location>
        <begin position="1331"/>
        <end position="1344"/>
    </location>
</feature>
<dbReference type="InParanoid" id="G7DWJ4"/>
<dbReference type="InterPro" id="IPR036020">
    <property type="entry name" value="WW_dom_sf"/>
</dbReference>
<feature type="region of interest" description="Disordered" evidence="1">
    <location>
        <begin position="522"/>
        <end position="1669"/>
    </location>
</feature>
<feature type="compositionally biased region" description="Polar residues" evidence="1">
    <location>
        <begin position="765"/>
        <end position="775"/>
    </location>
</feature>
<feature type="compositionally biased region" description="Acidic residues" evidence="1">
    <location>
        <begin position="1"/>
        <end position="10"/>
    </location>
</feature>
<feature type="compositionally biased region" description="Polar residues" evidence="1">
    <location>
        <begin position="1409"/>
        <end position="1428"/>
    </location>
</feature>
<feature type="compositionally biased region" description="Low complexity" evidence="1">
    <location>
        <begin position="275"/>
        <end position="293"/>
    </location>
</feature>